<evidence type="ECO:0000313" key="7">
    <source>
        <dbReference type="Proteomes" id="UP000595362"/>
    </source>
</evidence>
<evidence type="ECO:0000256" key="2">
    <source>
        <dbReference type="ARBA" id="ARBA00022679"/>
    </source>
</evidence>
<keyword evidence="2" id="KW-0808">Transferase</keyword>
<protein>
    <submittedName>
        <fullName evidence="6">Type II toxin-antitoxin system HipA family toxin</fullName>
    </submittedName>
</protein>
<gene>
    <name evidence="6" type="ORF">HYS17_03510</name>
</gene>
<evidence type="ECO:0000256" key="3">
    <source>
        <dbReference type="ARBA" id="ARBA00022777"/>
    </source>
</evidence>
<dbReference type="InterPro" id="IPR052028">
    <property type="entry name" value="HipA_Ser/Thr_kinase"/>
</dbReference>
<feature type="domain" description="HipA N-terminal subdomain 1" evidence="5">
    <location>
        <begin position="5"/>
        <end position="103"/>
    </location>
</feature>
<sequence length="414" mass="45705">MTKTLDVYLYTDFVGNLIQNEHGEMVFTYAESWLSHPHALLLSHSLPLRKEPFSRNECRGFFAGILPEESKRDLVARNLGISARNDFAMIEQIGGECAGAVTFIPAGAKLPATDYQYRPLSEDDLARILKELPRRPLMAGEDGIRLSLAGAQDKIAVHVAGDKISVPLGGAPSTHILKPAIAHFEGVVFNEATCMKLAAAIGLPVAPVEIRNTGGIDFLLVERYDRKIMEGPAAPSPIQRMHQEDFCQALGIVSENKYQREGGPSLKNGFELLRDVSTTPVIDLQRFLDAVIFNFLVGNHDAHGKNFSLTYDRDSIRLAPLYDIVCTAFYPELSRKMAMKIGGEYESSKIYPHHFEKMAEECGLAKPLVKKRVTELAAAIIAALDTITIPHPVADGVKALIEEHSQRTIALFRD</sequence>
<evidence type="ECO:0000259" key="4">
    <source>
        <dbReference type="Pfam" id="PF07804"/>
    </source>
</evidence>
<feature type="domain" description="HipA-like C-terminal" evidence="4">
    <location>
        <begin position="146"/>
        <end position="382"/>
    </location>
</feature>
<dbReference type="GO" id="GO:0004674">
    <property type="term" value="F:protein serine/threonine kinase activity"/>
    <property type="evidence" value="ECO:0007669"/>
    <property type="project" value="TreeGrafter"/>
</dbReference>
<name>A0A7T5R3K0_9BACT</name>
<dbReference type="EMBL" id="CP066681">
    <property type="protein sequence ID" value="QQG36852.1"/>
    <property type="molecule type" value="Genomic_DNA"/>
</dbReference>
<dbReference type="AlphaFoldDB" id="A0A7T5R3K0"/>
<evidence type="ECO:0000313" key="6">
    <source>
        <dbReference type="EMBL" id="QQG36852.1"/>
    </source>
</evidence>
<dbReference type="NCBIfam" id="TIGR03071">
    <property type="entry name" value="couple_hipA"/>
    <property type="match status" value="1"/>
</dbReference>
<dbReference type="PANTHER" id="PTHR37419:SF1">
    <property type="entry name" value="SERINE_THREONINE-PROTEIN KINASE TOXIN HIPA"/>
    <property type="match status" value="1"/>
</dbReference>
<comment type="similarity">
    <text evidence="1">Belongs to the HipA Ser/Thr kinase family.</text>
</comment>
<dbReference type="Gene3D" id="1.10.1070.20">
    <property type="match status" value="1"/>
</dbReference>
<dbReference type="InterPro" id="IPR017508">
    <property type="entry name" value="HipA_N1"/>
</dbReference>
<keyword evidence="3" id="KW-0418">Kinase</keyword>
<dbReference type="Pfam" id="PF13657">
    <property type="entry name" value="Couple_hipA"/>
    <property type="match status" value="1"/>
</dbReference>
<accession>A0A7T5R3K0</accession>
<reference evidence="6 7" key="1">
    <citation type="submission" date="2020-07" db="EMBL/GenBank/DDBJ databases">
        <title>Huge and variable diversity of episymbiotic CPR bacteria and DPANN archaea in groundwater ecosystems.</title>
        <authorList>
            <person name="He C.Y."/>
            <person name="Keren R."/>
            <person name="Whittaker M."/>
            <person name="Farag I.F."/>
            <person name="Doudna J."/>
            <person name="Cate J.H.D."/>
            <person name="Banfield J.F."/>
        </authorList>
    </citation>
    <scope>NUCLEOTIDE SEQUENCE [LARGE SCALE GENOMIC DNA]</scope>
    <source>
        <strain evidence="6">NC_groundwater_70_Ag_B-0.1um_54_66</strain>
    </source>
</reference>
<evidence type="ECO:0000259" key="5">
    <source>
        <dbReference type="Pfam" id="PF13657"/>
    </source>
</evidence>
<dbReference type="Proteomes" id="UP000595362">
    <property type="component" value="Chromosome"/>
</dbReference>
<dbReference type="Pfam" id="PF07804">
    <property type="entry name" value="HipA_C"/>
    <property type="match status" value="1"/>
</dbReference>
<dbReference type="GO" id="GO:0005829">
    <property type="term" value="C:cytosol"/>
    <property type="evidence" value="ECO:0007669"/>
    <property type="project" value="TreeGrafter"/>
</dbReference>
<proteinExistence type="inferred from homology"/>
<organism evidence="6 7">
    <name type="scientific">Micavibrio aeruginosavorus</name>
    <dbReference type="NCBI Taxonomy" id="349221"/>
    <lineage>
        <taxon>Bacteria</taxon>
        <taxon>Pseudomonadati</taxon>
        <taxon>Bdellovibrionota</taxon>
        <taxon>Bdellovibrionia</taxon>
        <taxon>Bdellovibrionales</taxon>
        <taxon>Pseudobdellovibrionaceae</taxon>
        <taxon>Micavibrio</taxon>
    </lineage>
</organism>
<dbReference type="CDD" id="cd17793">
    <property type="entry name" value="HipA"/>
    <property type="match status" value="1"/>
</dbReference>
<dbReference type="PANTHER" id="PTHR37419">
    <property type="entry name" value="SERINE/THREONINE-PROTEIN KINASE TOXIN HIPA"/>
    <property type="match status" value="1"/>
</dbReference>
<evidence type="ECO:0000256" key="1">
    <source>
        <dbReference type="ARBA" id="ARBA00010164"/>
    </source>
</evidence>
<dbReference type="InterPro" id="IPR012893">
    <property type="entry name" value="HipA-like_C"/>
</dbReference>